<dbReference type="SUPFAM" id="SSF48403">
    <property type="entry name" value="Ankyrin repeat"/>
    <property type="match status" value="2"/>
</dbReference>
<feature type="compositionally biased region" description="Polar residues" evidence="4">
    <location>
        <begin position="338"/>
        <end position="352"/>
    </location>
</feature>
<evidence type="ECO:0000256" key="4">
    <source>
        <dbReference type="SAM" id="MobiDB-lite"/>
    </source>
</evidence>
<keyword evidence="1" id="KW-0677">Repeat</keyword>
<reference evidence="7 8" key="1">
    <citation type="submission" date="2017-06" db="EMBL/GenBank/DDBJ databases">
        <title>Comparative genomic analysis of Ambrosia Fusariam Clade fungi.</title>
        <authorList>
            <person name="Stajich J.E."/>
            <person name="Carrillo J."/>
            <person name="Kijimoto T."/>
            <person name="Eskalen A."/>
            <person name="O'Donnell K."/>
            <person name="Kasson M."/>
        </authorList>
    </citation>
    <scope>NUCLEOTIDE SEQUENCE [LARGE SCALE GENOMIC DNA]</scope>
    <source>
        <strain evidence="7 8">NRRL62606</strain>
    </source>
</reference>
<dbReference type="PROSITE" id="PS50297">
    <property type="entry name" value="ANK_REP_REGION"/>
    <property type="match status" value="9"/>
</dbReference>
<evidence type="ECO:0000256" key="3">
    <source>
        <dbReference type="PROSITE-ProRule" id="PRU00023"/>
    </source>
</evidence>
<dbReference type="GO" id="GO:0003824">
    <property type="term" value="F:catalytic activity"/>
    <property type="evidence" value="ECO:0007669"/>
    <property type="project" value="InterPro"/>
</dbReference>
<protein>
    <submittedName>
        <fullName evidence="7">Uncharacterized protein</fullName>
    </submittedName>
</protein>
<feature type="domain" description="Nephrocystin 3-like N-terminal" evidence="6">
    <location>
        <begin position="383"/>
        <end position="556"/>
    </location>
</feature>
<dbReference type="InterPro" id="IPR000845">
    <property type="entry name" value="Nucleoside_phosphorylase_d"/>
</dbReference>
<evidence type="ECO:0000259" key="6">
    <source>
        <dbReference type="Pfam" id="PF24883"/>
    </source>
</evidence>
<dbReference type="GO" id="GO:0009116">
    <property type="term" value="P:nucleoside metabolic process"/>
    <property type="evidence" value="ECO:0007669"/>
    <property type="project" value="InterPro"/>
</dbReference>
<gene>
    <name evidence="7" type="ORF">CEP51_001407</name>
</gene>
<proteinExistence type="predicted"/>
<evidence type="ECO:0000313" key="8">
    <source>
        <dbReference type="Proteomes" id="UP000287972"/>
    </source>
</evidence>
<name>A0A428SGZ8_9HYPO</name>
<feature type="repeat" description="ANK" evidence="3">
    <location>
        <begin position="1132"/>
        <end position="1164"/>
    </location>
</feature>
<dbReference type="Pfam" id="PF00023">
    <property type="entry name" value="Ank"/>
    <property type="match status" value="1"/>
</dbReference>
<dbReference type="SUPFAM" id="SSF53167">
    <property type="entry name" value="Purine and uridine phosphorylases"/>
    <property type="match status" value="1"/>
</dbReference>
<accession>A0A428SGZ8</accession>
<dbReference type="Gene3D" id="3.40.50.300">
    <property type="entry name" value="P-loop containing nucleotide triphosphate hydrolases"/>
    <property type="match status" value="1"/>
</dbReference>
<dbReference type="InterPro" id="IPR036770">
    <property type="entry name" value="Ankyrin_rpt-contain_sf"/>
</dbReference>
<feature type="repeat" description="ANK" evidence="3">
    <location>
        <begin position="1266"/>
        <end position="1301"/>
    </location>
</feature>
<feature type="domain" description="Nucleoside phosphorylase" evidence="5">
    <location>
        <begin position="41"/>
        <end position="323"/>
    </location>
</feature>
<organism evidence="7 8">
    <name type="scientific">Fusarium floridanum</name>
    <dbReference type="NCBI Taxonomy" id="1325733"/>
    <lineage>
        <taxon>Eukaryota</taxon>
        <taxon>Fungi</taxon>
        <taxon>Dikarya</taxon>
        <taxon>Ascomycota</taxon>
        <taxon>Pezizomycotina</taxon>
        <taxon>Sordariomycetes</taxon>
        <taxon>Hypocreomycetidae</taxon>
        <taxon>Hypocreales</taxon>
        <taxon>Nectriaceae</taxon>
        <taxon>Fusarium</taxon>
        <taxon>Fusarium solani species complex</taxon>
    </lineage>
</organism>
<dbReference type="Pfam" id="PF12796">
    <property type="entry name" value="Ank_2"/>
    <property type="match status" value="4"/>
</dbReference>
<feature type="repeat" description="ANK" evidence="3">
    <location>
        <begin position="1099"/>
        <end position="1131"/>
    </location>
</feature>
<dbReference type="Pfam" id="PF24883">
    <property type="entry name" value="NPHP3_N"/>
    <property type="match status" value="1"/>
</dbReference>
<dbReference type="InterPro" id="IPR056884">
    <property type="entry name" value="NPHP3-like_N"/>
</dbReference>
<dbReference type="Gene3D" id="1.25.40.20">
    <property type="entry name" value="Ankyrin repeat-containing domain"/>
    <property type="match status" value="4"/>
</dbReference>
<dbReference type="PROSITE" id="PS50088">
    <property type="entry name" value="ANK_REPEAT"/>
    <property type="match status" value="11"/>
</dbReference>
<evidence type="ECO:0000313" key="7">
    <source>
        <dbReference type="EMBL" id="RSL89073.1"/>
    </source>
</evidence>
<dbReference type="SUPFAM" id="SSF52540">
    <property type="entry name" value="P-loop containing nucleoside triphosphate hydrolases"/>
    <property type="match status" value="1"/>
</dbReference>
<feature type="repeat" description="ANK" evidence="3">
    <location>
        <begin position="1000"/>
        <end position="1032"/>
    </location>
</feature>
<dbReference type="PANTHER" id="PTHR24173:SF74">
    <property type="entry name" value="ANKYRIN REPEAT DOMAIN-CONTAINING PROTEIN 16"/>
    <property type="match status" value="1"/>
</dbReference>
<feature type="repeat" description="ANK" evidence="3">
    <location>
        <begin position="1165"/>
        <end position="1197"/>
    </location>
</feature>
<feature type="region of interest" description="Disordered" evidence="4">
    <location>
        <begin position="335"/>
        <end position="354"/>
    </location>
</feature>
<evidence type="ECO:0000259" key="5">
    <source>
        <dbReference type="Pfam" id="PF01048"/>
    </source>
</evidence>
<keyword evidence="2 3" id="KW-0040">ANK repeat</keyword>
<feature type="repeat" description="ANK" evidence="3">
    <location>
        <begin position="1231"/>
        <end position="1265"/>
    </location>
</feature>
<evidence type="ECO:0000256" key="2">
    <source>
        <dbReference type="ARBA" id="ARBA00023043"/>
    </source>
</evidence>
<dbReference type="InterPro" id="IPR002110">
    <property type="entry name" value="Ankyrin_rpt"/>
</dbReference>
<feature type="repeat" description="ANK" evidence="3">
    <location>
        <begin position="1338"/>
        <end position="1372"/>
    </location>
</feature>
<dbReference type="PANTHER" id="PTHR24173">
    <property type="entry name" value="ANKYRIN REPEAT CONTAINING"/>
    <property type="match status" value="1"/>
</dbReference>
<feature type="repeat" description="ANK" evidence="3">
    <location>
        <begin position="1198"/>
        <end position="1230"/>
    </location>
</feature>
<dbReference type="Gene3D" id="3.40.50.1580">
    <property type="entry name" value="Nucleoside phosphorylase domain"/>
    <property type="match status" value="1"/>
</dbReference>
<keyword evidence="8" id="KW-1185">Reference proteome</keyword>
<feature type="region of interest" description="Disordered" evidence="4">
    <location>
        <begin position="1"/>
        <end position="28"/>
    </location>
</feature>
<feature type="repeat" description="ANK" evidence="3">
    <location>
        <begin position="936"/>
        <end position="968"/>
    </location>
</feature>
<dbReference type="InterPro" id="IPR027417">
    <property type="entry name" value="P-loop_NTPase"/>
</dbReference>
<evidence type="ECO:0000256" key="1">
    <source>
        <dbReference type="ARBA" id="ARBA00022737"/>
    </source>
</evidence>
<comment type="caution">
    <text evidence="7">The sequence shown here is derived from an EMBL/GenBank/DDBJ whole genome shotgun (WGS) entry which is preliminary data.</text>
</comment>
<dbReference type="Proteomes" id="UP000287972">
    <property type="component" value="Unassembled WGS sequence"/>
</dbReference>
<dbReference type="InterPro" id="IPR035994">
    <property type="entry name" value="Nucleoside_phosphorylase_sf"/>
</dbReference>
<dbReference type="EMBL" id="NKCL01000018">
    <property type="protein sequence ID" value="RSL89073.1"/>
    <property type="molecule type" value="Genomic_DNA"/>
</dbReference>
<feature type="repeat" description="ANK" evidence="3">
    <location>
        <begin position="969"/>
        <end position="1001"/>
    </location>
</feature>
<sequence>MDRKRRSSCDQATTSSPHSSKRQKSSISNSAHAILRKQYTIAWISALPIEMAAARAMLDKIDTNLPQDDDDKNTYMLGSIGSHKIVIACLPIGQYGNNNATSVVTNLRRSFPSIKIGFMVGIGGGVPTMADLRLGDIVVGIRVMPYDLGKVTEGGKIQRTGSPRFPDQALLTAVSSIRAKHLLEPSQVPSILADMTAKYPGFRCPTSPDRLFRPTYSHDPQLSSCNECDQSKLFPGSRRVANNPKIHYGAIASGNNVMKDSVTRDKVARDLDIICFEMEAAGLMDILPCLPIRGICDYSDSHKSKEWQEYAAATAASYAKELIEILPANDRTLESLDIHNSPSPNQASSPKASPNRRELLLESLKFEQIDSRKISIKKASLKTCRWFLRHPEYLKWLDPQNRAHRGFLWIRGKPGAGKSTIMKFIYEQMKKKDRHKHAITASFFFHARGEDLQKSIPGMYRSLLLQLLEGYPDLQEVLDDTDLVPRSQTGCPSLNVLKDIFYNAVSNLGERTFTCFIDALDECDEQQVMEMVHSFEELAESCEGTGSHLQICFSSRHYPYIQLRHGIELTLEHQQGHSEDLSNYIQSNLRVTGPALAEELRSEMLEKAAGVFLWVVLVVDILNKESRRGGLALQKRLAEVPSGLSDLFKDILTRDTEKMEDLLLSVLWILYAKRPLRPEEYCHALWSGLVQKDLVDAEMPDTGPDSSDRIRSYVTASSKGLAEIPKVKSPTVQFIHESVKDFLIKDRGLQALWPDFKSDLQSRGHERLKQCCSTYINHDMVHACISSNEPATKSDGSLEVKEQFPFLEYASQNVLYHSDGAAQAIPQTEFLSQTSTLDWASTINSSEKFEIRRYSPTASLIYILADKGFSELIRTWLPEHPATDIRGERYEYPLFAALANGHKDAVAALLGLNSSIRESVDLPKGFGSKTGFTGYKGRTLLTWAAQEGQMNVLKPLLRKGTDIDETDQQYYTSLMRASEAGHHAVVAFLIKEGARIDSAHSRRAMSLSLKNGHVEIVKLLIEANADLDLDPHSLQVALNTASKKGFEPMAKYLLEEKADVHDPKCYNALCIASENGHLAIMKLLLERGVPLELDATNGGPQSALVEASNRGDEAMVRFLVQQGARLEAPDAEGRTALTEASNRGHEAIVRFLVHQGAKLEAPGGGGRTALIEASNRGDGAMVRFLVQQGARLETPDTKGRTALTEASNRGHEAIVRFLVQQGADIESRDNNSSTPLHLAASGCQSRCSLIEVLINKGADVNVRDGKGLTPLHLVASEQYFVPSSVPQLLIDNGADVNARDVKGLTPLHLVASNQYCDPNLVAEVLIDNGADVHARDREGSTPLHLAINRSQTPNLVVSILVKNGADVDARNHEGDTPRGLVEKRGLPSYHPLVSAIEGSWDRFIRGG</sequence>
<feature type="repeat" description="ANK" evidence="3">
    <location>
        <begin position="1302"/>
        <end position="1337"/>
    </location>
</feature>
<dbReference type="SMART" id="SM00248">
    <property type="entry name" value="ANK"/>
    <property type="match status" value="14"/>
</dbReference>
<dbReference type="Pfam" id="PF01048">
    <property type="entry name" value="PNP_UDP_1"/>
    <property type="match status" value="1"/>
</dbReference>